<dbReference type="InterPro" id="IPR036388">
    <property type="entry name" value="WH-like_DNA-bd_sf"/>
</dbReference>
<comment type="caution">
    <text evidence="4">The sequence shown here is derived from an EMBL/GenBank/DDBJ whole genome shotgun (WGS) entry which is preliminary data.</text>
</comment>
<dbReference type="GO" id="GO:0005737">
    <property type="term" value="C:cytoplasm"/>
    <property type="evidence" value="ECO:0007669"/>
    <property type="project" value="TreeGrafter"/>
</dbReference>
<dbReference type="Pfam" id="PF13191">
    <property type="entry name" value="AAA_16"/>
    <property type="match status" value="1"/>
</dbReference>
<dbReference type="SUPFAM" id="SSF48452">
    <property type="entry name" value="TPR-like"/>
    <property type="match status" value="1"/>
</dbReference>
<dbReference type="OrthoDB" id="3178131at2"/>
<keyword evidence="2" id="KW-0067">ATP-binding</keyword>
<proteinExistence type="predicted"/>
<dbReference type="InterPro" id="IPR011990">
    <property type="entry name" value="TPR-like_helical_dom_sf"/>
</dbReference>
<dbReference type="Gene3D" id="1.25.40.10">
    <property type="entry name" value="Tetratricopeptide repeat domain"/>
    <property type="match status" value="1"/>
</dbReference>
<dbReference type="InterPro" id="IPR000792">
    <property type="entry name" value="Tscrpt_reg_LuxR_C"/>
</dbReference>
<evidence type="ECO:0000313" key="4">
    <source>
        <dbReference type="EMBL" id="MXQ63509.1"/>
    </source>
</evidence>
<dbReference type="Gene3D" id="1.10.10.10">
    <property type="entry name" value="Winged helix-like DNA-binding domain superfamily/Winged helix DNA-binding domain"/>
    <property type="match status" value="1"/>
</dbReference>
<dbReference type="PANTHER" id="PTHR16305">
    <property type="entry name" value="TESTICULAR SOLUBLE ADENYLYL CYCLASE"/>
    <property type="match status" value="1"/>
</dbReference>
<name>A0A6I4VYS8_9ACTN</name>
<dbReference type="EMBL" id="WUTW01000001">
    <property type="protein sequence ID" value="MXQ63509.1"/>
    <property type="molecule type" value="Genomic_DNA"/>
</dbReference>
<dbReference type="AlphaFoldDB" id="A0A6I4VYS8"/>
<dbReference type="GO" id="GO:0003677">
    <property type="term" value="F:DNA binding"/>
    <property type="evidence" value="ECO:0007669"/>
    <property type="project" value="InterPro"/>
</dbReference>
<feature type="domain" description="HTH luxR-type" evidence="3">
    <location>
        <begin position="854"/>
        <end position="919"/>
    </location>
</feature>
<dbReference type="GO" id="GO:0004016">
    <property type="term" value="F:adenylate cyclase activity"/>
    <property type="evidence" value="ECO:0007669"/>
    <property type="project" value="TreeGrafter"/>
</dbReference>
<dbReference type="Gene3D" id="3.40.50.300">
    <property type="entry name" value="P-loop containing nucleotide triphosphate hydrolases"/>
    <property type="match status" value="1"/>
</dbReference>
<dbReference type="PANTHER" id="PTHR16305:SF35">
    <property type="entry name" value="TRANSCRIPTIONAL ACTIVATOR DOMAIN"/>
    <property type="match status" value="1"/>
</dbReference>
<dbReference type="RefSeq" id="WP_161101657.1">
    <property type="nucleotide sequence ID" value="NZ_JBHLYI010000012.1"/>
</dbReference>
<dbReference type="Pfam" id="PF00196">
    <property type="entry name" value="GerE"/>
    <property type="match status" value="1"/>
</dbReference>
<dbReference type="SUPFAM" id="SSF46894">
    <property type="entry name" value="C-terminal effector domain of the bipartite response regulators"/>
    <property type="match status" value="1"/>
</dbReference>
<reference evidence="4 5" key="1">
    <citation type="submission" date="2019-12" db="EMBL/GenBank/DDBJ databases">
        <title>Nocardia macrotermitis sp. nov. and Nocardia aurantia sp. nov., isolated from the gut of the fungus growing-termite Macrotermes natalensis.</title>
        <authorList>
            <person name="Christine B."/>
            <person name="Rene B."/>
        </authorList>
    </citation>
    <scope>NUCLEOTIDE SEQUENCE [LARGE SCALE GENOMIC DNA]</scope>
    <source>
        <strain evidence="4 5">DSM 102126</strain>
    </source>
</reference>
<accession>A0A6I4VYS8</accession>
<evidence type="ECO:0000256" key="1">
    <source>
        <dbReference type="ARBA" id="ARBA00022741"/>
    </source>
</evidence>
<organism evidence="4 5">
    <name type="scientific">Actinomadura rayongensis</name>
    <dbReference type="NCBI Taxonomy" id="1429076"/>
    <lineage>
        <taxon>Bacteria</taxon>
        <taxon>Bacillati</taxon>
        <taxon>Actinomycetota</taxon>
        <taxon>Actinomycetes</taxon>
        <taxon>Streptosporangiales</taxon>
        <taxon>Thermomonosporaceae</taxon>
        <taxon>Actinomadura</taxon>
    </lineage>
</organism>
<dbReference type="InterPro" id="IPR016032">
    <property type="entry name" value="Sig_transdc_resp-reg_C-effctor"/>
</dbReference>
<dbReference type="CDD" id="cd06170">
    <property type="entry name" value="LuxR_C_like"/>
    <property type="match status" value="1"/>
</dbReference>
<dbReference type="GO" id="GO:0005524">
    <property type="term" value="F:ATP binding"/>
    <property type="evidence" value="ECO:0007669"/>
    <property type="project" value="UniProtKB-KW"/>
</dbReference>
<dbReference type="GO" id="GO:0006355">
    <property type="term" value="P:regulation of DNA-templated transcription"/>
    <property type="evidence" value="ECO:0007669"/>
    <property type="project" value="InterPro"/>
</dbReference>
<keyword evidence="5" id="KW-1185">Reference proteome</keyword>
<evidence type="ECO:0000313" key="5">
    <source>
        <dbReference type="Proteomes" id="UP000431901"/>
    </source>
</evidence>
<dbReference type="InterPro" id="IPR027417">
    <property type="entry name" value="P-loop_NTPase"/>
</dbReference>
<dbReference type="SUPFAM" id="SSF52540">
    <property type="entry name" value="P-loop containing nucleoside triphosphate hydrolases"/>
    <property type="match status" value="1"/>
</dbReference>
<dbReference type="InterPro" id="IPR041664">
    <property type="entry name" value="AAA_16"/>
</dbReference>
<protein>
    <submittedName>
        <fullName evidence="4">AAA family ATPase</fullName>
    </submittedName>
</protein>
<dbReference type="PRINTS" id="PR00038">
    <property type="entry name" value="HTHLUXR"/>
</dbReference>
<dbReference type="Proteomes" id="UP000431901">
    <property type="component" value="Unassembled WGS sequence"/>
</dbReference>
<evidence type="ECO:0000256" key="2">
    <source>
        <dbReference type="ARBA" id="ARBA00022840"/>
    </source>
</evidence>
<dbReference type="SMART" id="SM00421">
    <property type="entry name" value="HTH_LUXR"/>
    <property type="match status" value="1"/>
</dbReference>
<keyword evidence="1" id="KW-0547">Nucleotide-binding</keyword>
<gene>
    <name evidence="4" type="ORF">GQ466_05650</name>
</gene>
<sequence length="926" mass="99018">MTLTERSAELSVLRDAFQYGTGTSTGTVVAIEGPVGSGKTRLLRAFAADAADAAALVLSAACSRLEQDMPLAAVHQLLQDREPHAAAEPAVRALVERAMSAVGTEAEGALVNAACRETLAFFQRLTERCPVVVCVDDAHHMDAASAHCLLFALRRLRPPQFIMLLARSDGPAAESALTHGELLSQAGYRSVRTRPLSPAGVRELVGARLDGTVDVDAFAAACHRITGGSPRLVEAILDDNPVGDLLARPDRDDPVLGESFDRAVLSCLYRGSEQVAKLAQGIAVLGAARASVLPARLVEMEPNAVQAGIAELTGMGLLDRGGFRDGRVRRSVLASMAPQARADLHWRAAELLHDAGESTRTVAGHVIAANRAGAPWAIDVLHAAARLATSEHDADTARTCLELAAWTAVEDDREGGRRAETHAMLLDVMWRVDPDGAEQYVASLTAAMAHGGLEASHTVTLIRHLLWCGRISEAAEALTSLAPAMDDPAVASSPFVRILQLWLLHSFPVLARLLPPPGGGSGCPGTLLNGIDVRMRSAEALAEVLANGAGRHVLLHTRQVLQSQLCSELSFESVYSALLTLLYSEQFAEAAQWCDSHLAVAAQRDGSPCHAMLLGLRAEIHLRTGDLVAAERAARRVTALFAERRWGAVSELPLGCLLQAQIALGKLDEAAELVERRVPLGFLQSRSGLGYRYAVGRFRLATGDPQAALDDFVDCGDLARAWSLDAPTLVPWRAGAAEALLRLGRPERARELLQEQLALVGDRYPRVRGMTLRLLARAADVQERRALLTEAEELLRASGARFELAGTLMDLGAVHSSIGAARRARVETRLAQEIARDCGVAALAPRPDAAPAGSDAGVESLTHAERQVASLAARGYTNREIAAELFVTSSTVEQHLTKVFRKLKVRQREELPVSLGLRGTGRPARR</sequence>
<dbReference type="PROSITE" id="PS50043">
    <property type="entry name" value="HTH_LUXR_2"/>
    <property type="match status" value="1"/>
</dbReference>
<evidence type="ECO:0000259" key="3">
    <source>
        <dbReference type="PROSITE" id="PS50043"/>
    </source>
</evidence>